<organism evidence="2 3">
    <name type="scientific">Sphenostylis stenocarpa</name>
    <dbReference type="NCBI Taxonomy" id="92480"/>
    <lineage>
        <taxon>Eukaryota</taxon>
        <taxon>Viridiplantae</taxon>
        <taxon>Streptophyta</taxon>
        <taxon>Embryophyta</taxon>
        <taxon>Tracheophyta</taxon>
        <taxon>Spermatophyta</taxon>
        <taxon>Magnoliopsida</taxon>
        <taxon>eudicotyledons</taxon>
        <taxon>Gunneridae</taxon>
        <taxon>Pentapetalae</taxon>
        <taxon>rosids</taxon>
        <taxon>fabids</taxon>
        <taxon>Fabales</taxon>
        <taxon>Fabaceae</taxon>
        <taxon>Papilionoideae</taxon>
        <taxon>50 kb inversion clade</taxon>
        <taxon>NPAAA clade</taxon>
        <taxon>indigoferoid/millettioid clade</taxon>
        <taxon>Phaseoleae</taxon>
        <taxon>Sphenostylis</taxon>
    </lineage>
</organism>
<sequence>MKQGKVLQDRLGHYKSLDPCAVYPPAPTHSGSLSSPPSPYSRGQPPWALATPLTPLGFGHAADPSPQATLAAGHYHRTSRDAANRLGSSQLRHLALTRAFSRGTSTTSPRQQHREVPRRGPKVVFDWGVVVLVSFLVWDWSMSVVRDAGLWITAVWGCRPCVLIRVVGLSFRVGLSAPRSDLVYGRNYLQPVAHTYYSQQQAFPQAQVAQGSTSQLKHSNDGPRPVRCLSASTYSLGFTLFSSIPIQPRPATLGFGHAADPSPQATLAAGHYHRTSRDAANRLGSSQLRHLALTRAFSRGTSTTSPRQQHREVPRRGPNGGFGLISSLGLEYESGQGCWIVDHCSLGLNERGCRPRLLIRVVDPAFGLGMSARAPI</sequence>
<feature type="region of interest" description="Disordered" evidence="1">
    <location>
        <begin position="299"/>
        <end position="318"/>
    </location>
</feature>
<gene>
    <name evidence="2" type="ORF">AYBTSS11_LOCUS8925</name>
</gene>
<name>A0AA86S8M4_9FABA</name>
<keyword evidence="3" id="KW-1185">Reference proteome</keyword>
<evidence type="ECO:0000313" key="3">
    <source>
        <dbReference type="Proteomes" id="UP001189624"/>
    </source>
</evidence>
<evidence type="ECO:0000256" key="1">
    <source>
        <dbReference type="SAM" id="MobiDB-lite"/>
    </source>
</evidence>
<evidence type="ECO:0000313" key="2">
    <source>
        <dbReference type="EMBL" id="CAJ1939048.1"/>
    </source>
</evidence>
<protein>
    <submittedName>
        <fullName evidence="2">Uncharacterized protein</fullName>
    </submittedName>
</protein>
<proteinExistence type="predicted"/>
<accession>A0AA86S8M4</accession>
<dbReference type="AlphaFoldDB" id="A0AA86S8M4"/>
<dbReference type="EMBL" id="OY731400">
    <property type="protein sequence ID" value="CAJ1939048.1"/>
    <property type="molecule type" value="Genomic_DNA"/>
</dbReference>
<dbReference type="Proteomes" id="UP001189624">
    <property type="component" value="Chromosome 3"/>
</dbReference>
<reference evidence="2" key="1">
    <citation type="submission" date="2023-10" db="EMBL/GenBank/DDBJ databases">
        <authorList>
            <person name="Domelevo Entfellner J.-B."/>
        </authorList>
    </citation>
    <scope>NUCLEOTIDE SEQUENCE</scope>
</reference>
<dbReference type="Gramene" id="rna-AYBTSS11_LOCUS8925">
    <property type="protein sequence ID" value="CAJ1939048.1"/>
    <property type="gene ID" value="gene-AYBTSS11_LOCUS8925"/>
</dbReference>